<evidence type="ECO:0000256" key="1">
    <source>
        <dbReference type="ARBA" id="ARBA00022837"/>
    </source>
</evidence>
<evidence type="ECO:0000313" key="4">
    <source>
        <dbReference type="Proteomes" id="UP000507222"/>
    </source>
</evidence>
<sequence length="149" mass="17346">MEMEELHAAALDYYSNGSPELQRLAWSFFQSMDTNNDGRISSSEFYEFLQQSGYSWIINDPSFFTKLDRNRDRADHHQGTYDLCAACYRIRNFYHYHTYFLDNHVLLRSKRGLPPCASPDLSKNKWFQAYRLFEIAVAAASAAANCTIM</sequence>
<dbReference type="AlphaFoldDB" id="A0A6J5TD82"/>
<dbReference type="EMBL" id="CAEKDK010000001">
    <property type="protein sequence ID" value="CAB4261886.1"/>
    <property type="molecule type" value="Genomic_DNA"/>
</dbReference>
<name>A0A6J5TD82_PRUAR</name>
<feature type="domain" description="EF-hand" evidence="2">
    <location>
        <begin position="20"/>
        <end position="55"/>
    </location>
</feature>
<dbReference type="Proteomes" id="UP000507222">
    <property type="component" value="Unassembled WGS sequence"/>
</dbReference>
<accession>A0A6J5TD82</accession>
<keyword evidence="1" id="KW-0106">Calcium</keyword>
<evidence type="ECO:0000259" key="2">
    <source>
        <dbReference type="PROSITE" id="PS50222"/>
    </source>
</evidence>
<protein>
    <recommendedName>
        <fullName evidence="2">EF-hand domain-containing protein</fullName>
    </recommendedName>
</protein>
<dbReference type="InterPro" id="IPR002048">
    <property type="entry name" value="EF_hand_dom"/>
</dbReference>
<dbReference type="PROSITE" id="PS00018">
    <property type="entry name" value="EF_HAND_1"/>
    <property type="match status" value="1"/>
</dbReference>
<dbReference type="GO" id="GO:0005509">
    <property type="term" value="F:calcium ion binding"/>
    <property type="evidence" value="ECO:0007669"/>
    <property type="project" value="InterPro"/>
</dbReference>
<proteinExistence type="predicted"/>
<dbReference type="InterPro" id="IPR011992">
    <property type="entry name" value="EF-hand-dom_pair"/>
</dbReference>
<reference evidence="3 4" key="1">
    <citation type="submission" date="2020-05" db="EMBL/GenBank/DDBJ databases">
        <authorList>
            <person name="Campoy J."/>
            <person name="Schneeberger K."/>
            <person name="Spophaly S."/>
        </authorList>
    </citation>
    <scope>NUCLEOTIDE SEQUENCE [LARGE SCALE GENOMIC DNA]</scope>
    <source>
        <strain evidence="3">PruArmRojPasFocal</strain>
    </source>
</reference>
<evidence type="ECO:0000313" key="3">
    <source>
        <dbReference type="EMBL" id="CAB4261886.1"/>
    </source>
</evidence>
<dbReference type="PROSITE" id="PS50222">
    <property type="entry name" value="EF_HAND_2"/>
    <property type="match status" value="1"/>
</dbReference>
<dbReference type="SUPFAM" id="SSF47473">
    <property type="entry name" value="EF-hand"/>
    <property type="match status" value="1"/>
</dbReference>
<organism evidence="3 4">
    <name type="scientific">Prunus armeniaca</name>
    <name type="common">Apricot</name>
    <name type="synonym">Armeniaca vulgaris</name>
    <dbReference type="NCBI Taxonomy" id="36596"/>
    <lineage>
        <taxon>Eukaryota</taxon>
        <taxon>Viridiplantae</taxon>
        <taxon>Streptophyta</taxon>
        <taxon>Embryophyta</taxon>
        <taxon>Tracheophyta</taxon>
        <taxon>Spermatophyta</taxon>
        <taxon>Magnoliopsida</taxon>
        <taxon>eudicotyledons</taxon>
        <taxon>Gunneridae</taxon>
        <taxon>Pentapetalae</taxon>
        <taxon>rosids</taxon>
        <taxon>fabids</taxon>
        <taxon>Rosales</taxon>
        <taxon>Rosaceae</taxon>
        <taxon>Amygdaloideae</taxon>
        <taxon>Amygdaleae</taxon>
        <taxon>Prunus</taxon>
    </lineage>
</organism>
<dbReference type="Pfam" id="PF13202">
    <property type="entry name" value="EF-hand_5"/>
    <property type="match status" value="1"/>
</dbReference>
<gene>
    <name evidence="3" type="ORF">CURHAP_LOCUS863</name>
</gene>
<dbReference type="InterPro" id="IPR018247">
    <property type="entry name" value="EF_Hand_1_Ca_BS"/>
</dbReference>
<dbReference type="Gene3D" id="1.10.238.10">
    <property type="entry name" value="EF-hand"/>
    <property type="match status" value="1"/>
</dbReference>